<dbReference type="Proteomes" id="UP001328107">
    <property type="component" value="Unassembled WGS sequence"/>
</dbReference>
<feature type="transmembrane region" description="Helical" evidence="1">
    <location>
        <begin position="118"/>
        <end position="143"/>
    </location>
</feature>
<comment type="caution">
    <text evidence="2">The sequence shown here is derived from an EMBL/GenBank/DDBJ whole genome shotgun (WGS) entry which is preliminary data.</text>
</comment>
<feature type="non-terminal residue" evidence="2">
    <location>
        <position position="230"/>
    </location>
</feature>
<dbReference type="AlphaFoldDB" id="A0AAN5C9X9"/>
<gene>
    <name evidence="2" type="ORF">PMAYCL1PPCAC_04519</name>
</gene>
<feature type="transmembrane region" description="Helical" evidence="1">
    <location>
        <begin position="155"/>
        <end position="178"/>
    </location>
</feature>
<name>A0AAN5C9X9_9BILA</name>
<evidence type="ECO:0000256" key="1">
    <source>
        <dbReference type="SAM" id="Phobius"/>
    </source>
</evidence>
<keyword evidence="3" id="KW-1185">Reference proteome</keyword>
<keyword evidence="1" id="KW-0472">Membrane</keyword>
<reference evidence="3" key="1">
    <citation type="submission" date="2022-10" db="EMBL/GenBank/DDBJ databases">
        <title>Genome assembly of Pristionchus species.</title>
        <authorList>
            <person name="Yoshida K."/>
            <person name="Sommer R.J."/>
        </authorList>
    </citation>
    <scope>NUCLEOTIDE SEQUENCE [LARGE SCALE GENOMIC DNA]</scope>
    <source>
        <strain evidence="3">RS5460</strain>
    </source>
</reference>
<protein>
    <submittedName>
        <fullName evidence="2">Uncharacterized protein</fullName>
    </submittedName>
</protein>
<feature type="transmembrane region" description="Helical" evidence="1">
    <location>
        <begin position="53"/>
        <end position="76"/>
    </location>
</feature>
<organism evidence="2 3">
    <name type="scientific">Pristionchus mayeri</name>
    <dbReference type="NCBI Taxonomy" id="1317129"/>
    <lineage>
        <taxon>Eukaryota</taxon>
        <taxon>Metazoa</taxon>
        <taxon>Ecdysozoa</taxon>
        <taxon>Nematoda</taxon>
        <taxon>Chromadorea</taxon>
        <taxon>Rhabditida</taxon>
        <taxon>Rhabditina</taxon>
        <taxon>Diplogasteromorpha</taxon>
        <taxon>Diplogasteroidea</taxon>
        <taxon>Neodiplogasteridae</taxon>
        <taxon>Pristionchus</taxon>
    </lineage>
</organism>
<sequence length="230" mass="25943">MIFEFLLILFSTLFVFSSLAVSVFHLSQFLGVLPVTDLALILDVSTNIIRQSITFTFFLVSLSGIGLALCTFYFIISQTSRNREYDSFIRRVTTATKRFEPTSDFYQMFHHCPISLPFPLIFLLLILCAFSIISIVLATFIGLMPTEARITVLSLVPLVNAFQFIIVAVLCFVLFRILQALRGLDSRLIIIEMNRRSETDQCYVNLNHDKTSVSENPSLGSVCEAPGVIF</sequence>
<accession>A0AAN5C9X9</accession>
<keyword evidence="1" id="KW-1133">Transmembrane helix</keyword>
<keyword evidence="1" id="KW-0812">Transmembrane</keyword>
<evidence type="ECO:0000313" key="2">
    <source>
        <dbReference type="EMBL" id="GMR34324.1"/>
    </source>
</evidence>
<dbReference type="EMBL" id="BTRK01000002">
    <property type="protein sequence ID" value="GMR34324.1"/>
    <property type="molecule type" value="Genomic_DNA"/>
</dbReference>
<evidence type="ECO:0000313" key="3">
    <source>
        <dbReference type="Proteomes" id="UP001328107"/>
    </source>
</evidence>
<proteinExistence type="predicted"/>